<dbReference type="EMBL" id="JADNYJ010000172">
    <property type="protein sequence ID" value="KAF8877330.1"/>
    <property type="molecule type" value="Genomic_DNA"/>
</dbReference>
<organism evidence="3 4">
    <name type="scientific">Gymnopilus junonius</name>
    <name type="common">Spectacular rustgill mushroom</name>
    <name type="synonym">Gymnopilus spectabilis subsp. junonius</name>
    <dbReference type="NCBI Taxonomy" id="109634"/>
    <lineage>
        <taxon>Eukaryota</taxon>
        <taxon>Fungi</taxon>
        <taxon>Dikarya</taxon>
        <taxon>Basidiomycota</taxon>
        <taxon>Agaricomycotina</taxon>
        <taxon>Agaricomycetes</taxon>
        <taxon>Agaricomycetidae</taxon>
        <taxon>Agaricales</taxon>
        <taxon>Agaricineae</taxon>
        <taxon>Hymenogastraceae</taxon>
        <taxon>Gymnopilus</taxon>
    </lineage>
</organism>
<keyword evidence="2" id="KW-0812">Transmembrane</keyword>
<protein>
    <submittedName>
        <fullName evidence="3">Uncharacterized protein</fullName>
    </submittedName>
</protein>
<comment type="caution">
    <text evidence="3">The sequence shown here is derived from an EMBL/GenBank/DDBJ whole genome shotgun (WGS) entry which is preliminary data.</text>
</comment>
<proteinExistence type="predicted"/>
<dbReference type="Proteomes" id="UP000724874">
    <property type="component" value="Unassembled WGS sequence"/>
</dbReference>
<reference evidence="3" key="1">
    <citation type="submission" date="2020-11" db="EMBL/GenBank/DDBJ databases">
        <authorList>
            <consortium name="DOE Joint Genome Institute"/>
            <person name="Ahrendt S."/>
            <person name="Riley R."/>
            <person name="Andreopoulos W."/>
            <person name="LaButti K."/>
            <person name="Pangilinan J."/>
            <person name="Ruiz-duenas F.J."/>
            <person name="Barrasa J.M."/>
            <person name="Sanchez-Garcia M."/>
            <person name="Camarero S."/>
            <person name="Miyauchi S."/>
            <person name="Serrano A."/>
            <person name="Linde D."/>
            <person name="Babiker R."/>
            <person name="Drula E."/>
            <person name="Ayuso-Fernandez I."/>
            <person name="Pacheco R."/>
            <person name="Padilla G."/>
            <person name="Ferreira P."/>
            <person name="Barriuso J."/>
            <person name="Kellner H."/>
            <person name="Castanera R."/>
            <person name="Alfaro M."/>
            <person name="Ramirez L."/>
            <person name="Pisabarro A.G."/>
            <person name="Kuo A."/>
            <person name="Tritt A."/>
            <person name="Lipzen A."/>
            <person name="He G."/>
            <person name="Yan M."/>
            <person name="Ng V."/>
            <person name="Cullen D."/>
            <person name="Martin F."/>
            <person name="Rosso M.-N."/>
            <person name="Henrissat B."/>
            <person name="Hibbett D."/>
            <person name="Martinez A.T."/>
            <person name="Grigoriev I.V."/>
        </authorList>
    </citation>
    <scope>NUCLEOTIDE SEQUENCE</scope>
    <source>
        <strain evidence="3">AH 44721</strain>
    </source>
</reference>
<keyword evidence="4" id="KW-1185">Reference proteome</keyword>
<accession>A0A9P5NBP1</accession>
<evidence type="ECO:0000313" key="3">
    <source>
        <dbReference type="EMBL" id="KAF8877330.1"/>
    </source>
</evidence>
<gene>
    <name evidence="3" type="ORF">CPB84DRAFT_1828851</name>
</gene>
<feature type="region of interest" description="Disordered" evidence="1">
    <location>
        <begin position="185"/>
        <end position="213"/>
    </location>
</feature>
<keyword evidence="2" id="KW-0472">Membrane</keyword>
<evidence type="ECO:0000313" key="4">
    <source>
        <dbReference type="Proteomes" id="UP000724874"/>
    </source>
</evidence>
<evidence type="ECO:0000256" key="1">
    <source>
        <dbReference type="SAM" id="MobiDB-lite"/>
    </source>
</evidence>
<feature type="transmembrane region" description="Helical" evidence="2">
    <location>
        <begin position="132"/>
        <end position="157"/>
    </location>
</feature>
<name>A0A9P5NBP1_GYMJU</name>
<dbReference type="AlphaFoldDB" id="A0A9P5NBP1"/>
<sequence>MATHLRYVLHEGGACLSPAPLYSSSTSQVDREPDALNIGDSTCFSTDATLWGAAIRTLRYPHATATLWPSSTSTLTLKPKDDVWTPGSRRRDWRWSLVVGHWSLVNGFFMQVHKFVGDNGVCYIFFPFSLRLLLASILAILMAPVTSSIAATSVININAKWLEKERQDWARERAKQEKILEEERRADEERRQLERREKERKERQKKEEEDRKRDAIARTSLKVGHCLHYGIREYSAVISQVPVGFDSVRYESHLMNVQDYTHWEAVCITAPADINGRHYDGQDRWRNRTLLCRSSLWLLKWVPALRDFHSENKHRRLLCSQFSCLKVRSRAVADTSLVISVEIFGAYSENNTINYCV</sequence>
<dbReference type="OrthoDB" id="3153758at2759"/>
<keyword evidence="2" id="KW-1133">Transmembrane helix</keyword>
<evidence type="ECO:0000256" key="2">
    <source>
        <dbReference type="SAM" id="Phobius"/>
    </source>
</evidence>
<feature type="non-terminal residue" evidence="3">
    <location>
        <position position="357"/>
    </location>
</feature>